<proteinExistence type="predicted"/>
<dbReference type="EMBL" id="CAWUFR010002120">
    <property type="protein sequence ID" value="CAK6984720.1"/>
    <property type="molecule type" value="Genomic_DNA"/>
</dbReference>
<accession>A0AAV1QMJ1</accession>
<reference evidence="1 2" key="1">
    <citation type="submission" date="2024-01" db="EMBL/GenBank/DDBJ databases">
        <authorList>
            <person name="Alioto T."/>
            <person name="Alioto T."/>
            <person name="Gomez Garrido J."/>
        </authorList>
    </citation>
    <scope>NUCLEOTIDE SEQUENCE [LARGE SCALE GENOMIC DNA]</scope>
</reference>
<dbReference type="Proteomes" id="UP001314229">
    <property type="component" value="Unassembled WGS sequence"/>
</dbReference>
<evidence type="ECO:0000313" key="1">
    <source>
        <dbReference type="EMBL" id="CAK6984720.1"/>
    </source>
</evidence>
<organism evidence="1 2">
    <name type="scientific">Scomber scombrus</name>
    <name type="common">Atlantic mackerel</name>
    <name type="synonym">Scomber vernalis</name>
    <dbReference type="NCBI Taxonomy" id="13677"/>
    <lineage>
        <taxon>Eukaryota</taxon>
        <taxon>Metazoa</taxon>
        <taxon>Chordata</taxon>
        <taxon>Craniata</taxon>
        <taxon>Vertebrata</taxon>
        <taxon>Euteleostomi</taxon>
        <taxon>Actinopterygii</taxon>
        <taxon>Neopterygii</taxon>
        <taxon>Teleostei</taxon>
        <taxon>Neoteleostei</taxon>
        <taxon>Acanthomorphata</taxon>
        <taxon>Pelagiaria</taxon>
        <taxon>Scombriformes</taxon>
        <taxon>Scombridae</taxon>
        <taxon>Scomber</taxon>
    </lineage>
</organism>
<name>A0AAV1QMJ1_SCOSC</name>
<dbReference type="CDD" id="cd00882">
    <property type="entry name" value="Ras_like_GTPase"/>
    <property type="match status" value="1"/>
</dbReference>
<dbReference type="InterPro" id="IPR027417">
    <property type="entry name" value="P-loop_NTPase"/>
</dbReference>
<dbReference type="PANTHER" id="PTHR14241">
    <property type="entry name" value="INTERFERON-INDUCED PROTEIN 44"/>
    <property type="match status" value="1"/>
</dbReference>
<dbReference type="Gene3D" id="3.40.50.300">
    <property type="entry name" value="P-loop containing nucleotide triphosphate hydrolases"/>
    <property type="match status" value="1"/>
</dbReference>
<dbReference type="PANTHER" id="PTHR14241:SF1">
    <property type="entry name" value="INTERFERON-INDUCED PROTEIN 44-RELATED"/>
    <property type="match status" value="1"/>
</dbReference>
<dbReference type="SUPFAM" id="SSF52540">
    <property type="entry name" value="P-loop containing nucleoside triphosphate hydrolases"/>
    <property type="match status" value="1"/>
</dbReference>
<dbReference type="GO" id="GO:0006955">
    <property type="term" value="P:immune response"/>
    <property type="evidence" value="ECO:0007669"/>
    <property type="project" value="TreeGrafter"/>
</dbReference>
<gene>
    <name evidence="1" type="ORF">FSCOSCO3_A027295</name>
</gene>
<sequence length="293" mass="33569">MRAFFAKQPQLPPPLLDAPWREINWNDKQSALQHVNDYEPYIEDRQLRILLYGPAGAGKSSFINSVKSVLEGRMSTLALVDNISHDSFTKEYTTYKVKKENPSNFYPFVFNDIMGITQNKGIVVDDVKLALMGRVKDDYVFNPEHKLSEGDQYYNTTVNPNDKVHVLVCVIPADTVSQMREEVTKKTLEIRRAASDLGIPQVAIITKIDKACPEIKKDLKNVYKSVYLKEMMEQLSVNVGIPINCIFPVRNYFEEIDFNDDVDSLTLRALRHIIDFGEDFMNHKMSQSEGSHK</sequence>
<comment type="caution">
    <text evidence="1">The sequence shown here is derived from an EMBL/GenBank/DDBJ whole genome shotgun (WGS) entry which is preliminary data.</text>
</comment>
<evidence type="ECO:0000313" key="2">
    <source>
        <dbReference type="Proteomes" id="UP001314229"/>
    </source>
</evidence>
<protein>
    <submittedName>
        <fullName evidence="1">Interferon-induced protein 44-like</fullName>
    </submittedName>
</protein>
<dbReference type="AlphaFoldDB" id="A0AAV1QMJ1"/>
<keyword evidence="2" id="KW-1185">Reference proteome</keyword>